<dbReference type="EMBL" id="CM042891">
    <property type="protein sequence ID" value="KAI4304129.1"/>
    <property type="molecule type" value="Genomic_DNA"/>
</dbReference>
<sequence length="602" mass="66620">MQNPKTLGINRGRALLILLKRCTSARLVQQVHTQMILNSVDQPNFLISKLVDDLKDIAYARLVFAHIPHTPDDYAFNLMIRGTSSTLHDYCLALRLYIEMRSSGVLPNKFTYPSVFGACGKLSELGSGMAAHCEVFRMGLDGDGHTSHSLIMMYAKCGEVGLARKVFDEIGERDLVSWNSMIAGYAKAGCAGEAVGLFRRMVDEEGLVPVEMTVVSALTACGDMGDIGLGCWIERFVVEHGMKLSTYVGSALVGMYAKCGDLISARRIFDGMRVKDLVTWNAMISGYAQNGMAENAIVLFNEMKEAGIEPNNITLVGVLSSCASIGKLDLGKWVDAYTSDRGLRTDIYVGSALIDMYAKCGCLDDALAVFERMPHRNEVSWNAMISALAFHGRAKESLALFRRMMEDGQPVQPNEVTFVGVLSACVHAGLISVGRRLFTMMSKVYGLVPQIEHLSCMVDLYSRAGHLNEAWEIIGQMHGQADEVVLSSLLGACQKHRNTEIGEKVMNMLLEMKPSNSWNYVVSSKMYAKEKMWEESARMRLLMRERGITKTPGCSWIEINAHIDEFHAGDLLPSSTIELFETLVNEMIEEGYMPKADDSNEL</sequence>
<keyword evidence="2" id="KW-1185">Reference proteome</keyword>
<protein>
    <submittedName>
        <fullName evidence="1">Uncharacterized protein</fullName>
    </submittedName>
</protein>
<accession>A0ACB9L2V9</accession>
<reference evidence="2" key="1">
    <citation type="journal article" date="2023" name="Front. Plant Sci.">
        <title>Chromosomal-level genome assembly of Melastoma candidum provides insights into trichome evolution.</title>
        <authorList>
            <person name="Zhong Y."/>
            <person name="Wu W."/>
            <person name="Sun C."/>
            <person name="Zou P."/>
            <person name="Liu Y."/>
            <person name="Dai S."/>
            <person name="Zhou R."/>
        </authorList>
    </citation>
    <scope>NUCLEOTIDE SEQUENCE [LARGE SCALE GENOMIC DNA]</scope>
</reference>
<comment type="caution">
    <text evidence="1">The sequence shown here is derived from an EMBL/GenBank/DDBJ whole genome shotgun (WGS) entry which is preliminary data.</text>
</comment>
<evidence type="ECO:0000313" key="2">
    <source>
        <dbReference type="Proteomes" id="UP001057402"/>
    </source>
</evidence>
<proteinExistence type="predicted"/>
<evidence type="ECO:0000313" key="1">
    <source>
        <dbReference type="EMBL" id="KAI4304129.1"/>
    </source>
</evidence>
<name>A0ACB9L2V9_9MYRT</name>
<organism evidence="1 2">
    <name type="scientific">Melastoma candidum</name>
    <dbReference type="NCBI Taxonomy" id="119954"/>
    <lineage>
        <taxon>Eukaryota</taxon>
        <taxon>Viridiplantae</taxon>
        <taxon>Streptophyta</taxon>
        <taxon>Embryophyta</taxon>
        <taxon>Tracheophyta</taxon>
        <taxon>Spermatophyta</taxon>
        <taxon>Magnoliopsida</taxon>
        <taxon>eudicotyledons</taxon>
        <taxon>Gunneridae</taxon>
        <taxon>Pentapetalae</taxon>
        <taxon>rosids</taxon>
        <taxon>malvids</taxon>
        <taxon>Myrtales</taxon>
        <taxon>Melastomataceae</taxon>
        <taxon>Melastomatoideae</taxon>
        <taxon>Melastomateae</taxon>
        <taxon>Melastoma</taxon>
    </lineage>
</organism>
<dbReference type="Proteomes" id="UP001057402">
    <property type="component" value="Chromosome 12"/>
</dbReference>
<gene>
    <name evidence="1" type="ORF">MLD38_039680</name>
</gene>